<dbReference type="SUPFAM" id="SSF52402">
    <property type="entry name" value="Adenine nucleotide alpha hydrolases-like"/>
    <property type="match status" value="1"/>
</dbReference>
<dbReference type="GO" id="GO:0002143">
    <property type="term" value="P:tRNA wobble position uridine thiolation"/>
    <property type="evidence" value="ECO:0007669"/>
    <property type="project" value="TreeGrafter"/>
</dbReference>
<evidence type="ECO:0000313" key="6">
    <source>
        <dbReference type="EMBL" id="GGU02624.1"/>
    </source>
</evidence>
<reference evidence="5" key="3">
    <citation type="journal article" date="2019" name="BMC Res. Notes">
        <title>Complete genome sequence of the Sulfodiicoccus acidiphilus strain HS-1T, the first crenarchaeon that lacks polB3, isolated from an acidic hot spring in Ohwaku-dani, Hakone, Japan.</title>
        <authorList>
            <person name="Sakai H.D."/>
            <person name="Kurosawa N."/>
        </authorList>
    </citation>
    <scope>NUCLEOTIDE SEQUENCE</scope>
    <source>
        <strain evidence="5">HS-1</strain>
    </source>
</reference>
<dbReference type="EMBL" id="AP018553">
    <property type="protein sequence ID" value="BBD73990.1"/>
    <property type="molecule type" value="Genomic_DNA"/>
</dbReference>
<feature type="binding site" evidence="2">
    <location>
        <position position="23"/>
    </location>
    <ligand>
        <name>Zn(2+)</name>
        <dbReference type="ChEBI" id="CHEBI:29105"/>
        <label>1</label>
    </ligand>
</feature>
<feature type="binding site" evidence="2">
    <location>
        <position position="287"/>
    </location>
    <ligand>
        <name>Zn(2+)</name>
        <dbReference type="ChEBI" id="CHEBI:29105"/>
        <label>2</label>
    </ligand>
</feature>
<evidence type="ECO:0000259" key="4">
    <source>
        <dbReference type="Pfam" id="PF01171"/>
    </source>
</evidence>
<evidence type="ECO:0000313" key="7">
    <source>
        <dbReference type="Proteomes" id="UP000276741"/>
    </source>
</evidence>
<keyword evidence="5" id="KW-0378">Hydrolase</keyword>
<protein>
    <submittedName>
        <fullName evidence="5">Adenine nucleotide alpha hydrolase</fullName>
    </submittedName>
</protein>
<proteinExistence type="predicted"/>
<dbReference type="GO" id="GO:0016787">
    <property type="term" value="F:hydrolase activity"/>
    <property type="evidence" value="ECO:0007669"/>
    <property type="project" value="UniProtKB-KW"/>
</dbReference>
<feature type="binding site" evidence="3">
    <location>
        <position position="59"/>
    </location>
    <ligand>
        <name>ATP</name>
        <dbReference type="ChEBI" id="CHEBI:30616"/>
    </ligand>
</feature>
<feature type="binding site" evidence="2">
    <location>
        <position position="301"/>
    </location>
    <ligand>
        <name>Zn(2+)</name>
        <dbReference type="ChEBI" id="CHEBI:29105"/>
        <label>2</label>
    </ligand>
</feature>
<dbReference type="InterPro" id="IPR000541">
    <property type="entry name" value="Ncs6/Tuc1/Ctu1"/>
</dbReference>
<dbReference type="RefSeq" id="WP_126451210.1">
    <property type="nucleotide sequence ID" value="NZ_AP018553.1"/>
</dbReference>
<feature type="binding site" evidence="2">
    <location>
        <position position="284"/>
    </location>
    <ligand>
        <name>Zn(2+)</name>
        <dbReference type="ChEBI" id="CHEBI:29105"/>
        <label>2</label>
    </ligand>
</feature>
<feature type="domain" description="tRNA(Ile)-lysidine/2-thiocytidine synthase N-terminal" evidence="4">
    <location>
        <begin position="49"/>
        <end position="183"/>
    </location>
</feature>
<evidence type="ECO:0000313" key="5">
    <source>
        <dbReference type="EMBL" id="BBD73990.1"/>
    </source>
</evidence>
<dbReference type="InterPro" id="IPR035107">
    <property type="entry name" value="tRNA_thiolation_TtcA_Ctu1"/>
</dbReference>
<dbReference type="Pfam" id="PF01171">
    <property type="entry name" value="ATP_bind_3"/>
    <property type="match status" value="1"/>
</dbReference>
<keyword evidence="2" id="KW-0479">Metal-binding</keyword>
<reference evidence="6" key="4">
    <citation type="submission" date="2020-09" db="EMBL/GenBank/DDBJ databases">
        <authorList>
            <person name="Sun Q."/>
            <person name="Ohkuma M."/>
        </authorList>
    </citation>
    <scope>NUCLEOTIDE SEQUENCE</scope>
    <source>
        <strain evidence="6">JCM 31740</strain>
    </source>
</reference>
<dbReference type="GO" id="GO:0005524">
    <property type="term" value="F:ATP binding"/>
    <property type="evidence" value="ECO:0007669"/>
    <property type="project" value="UniProtKB-KW"/>
</dbReference>
<reference evidence="7" key="2">
    <citation type="submission" date="2018-04" db="EMBL/GenBank/DDBJ databases">
        <title>Complete genome sequence of Sulfodiicoccus acidiphilus strain HS-1.</title>
        <authorList>
            <person name="Sakai H.D."/>
            <person name="Kurosawa N."/>
        </authorList>
    </citation>
    <scope>NUCLEOTIDE SEQUENCE [LARGE SCALE GENOMIC DNA]</scope>
    <source>
        <strain evidence="7">HS-1</strain>
    </source>
</reference>
<organism evidence="5 7">
    <name type="scientific">Sulfodiicoccus acidiphilus</name>
    <dbReference type="NCBI Taxonomy" id="1670455"/>
    <lineage>
        <taxon>Archaea</taxon>
        <taxon>Thermoproteota</taxon>
        <taxon>Thermoprotei</taxon>
        <taxon>Sulfolobales</taxon>
        <taxon>Sulfolobaceae</taxon>
        <taxon>Sulfodiicoccus</taxon>
    </lineage>
</organism>
<dbReference type="InterPro" id="IPR014729">
    <property type="entry name" value="Rossmann-like_a/b/a_fold"/>
</dbReference>
<evidence type="ECO:0000256" key="3">
    <source>
        <dbReference type="PIRSR" id="PIRSR004976-51"/>
    </source>
</evidence>
<name>A0A348B738_9CREN</name>
<keyword evidence="3" id="KW-0067">ATP-binding</keyword>
<feature type="binding site" evidence="3">
    <location>
        <position position="81"/>
    </location>
    <ligand>
        <name>ATP</name>
        <dbReference type="ChEBI" id="CHEBI:30616"/>
    </ligand>
</feature>
<feature type="binding site" evidence="3">
    <location>
        <begin position="53"/>
        <end position="55"/>
    </location>
    <ligand>
        <name>ATP</name>
        <dbReference type="ChEBI" id="CHEBI:30616"/>
    </ligand>
</feature>
<dbReference type="GO" id="GO:0046872">
    <property type="term" value="F:metal ion binding"/>
    <property type="evidence" value="ECO:0007669"/>
    <property type="project" value="UniProtKB-KW"/>
</dbReference>
<feature type="binding site" evidence="3">
    <location>
        <position position="162"/>
    </location>
    <ligand>
        <name>ATP</name>
        <dbReference type="ChEBI" id="CHEBI:30616"/>
    </ligand>
</feature>
<evidence type="ECO:0000256" key="1">
    <source>
        <dbReference type="ARBA" id="ARBA00022679"/>
    </source>
</evidence>
<dbReference type="Proteomes" id="UP000616143">
    <property type="component" value="Unassembled WGS sequence"/>
</dbReference>
<dbReference type="GO" id="GO:0002144">
    <property type="term" value="C:cytosolic tRNA wobble base thiouridylase complex"/>
    <property type="evidence" value="ECO:0007669"/>
    <property type="project" value="TreeGrafter"/>
</dbReference>
<feature type="binding site" evidence="3">
    <location>
        <position position="167"/>
    </location>
    <ligand>
        <name>ATP</name>
        <dbReference type="ChEBI" id="CHEBI:30616"/>
    </ligand>
</feature>
<feature type="binding site" evidence="2">
    <location>
        <position position="298"/>
    </location>
    <ligand>
        <name>Zn(2+)</name>
        <dbReference type="ChEBI" id="CHEBI:29105"/>
        <label>2</label>
    </ligand>
</feature>
<feature type="binding site" evidence="2">
    <location>
        <position position="26"/>
    </location>
    <ligand>
        <name>Zn(2+)</name>
        <dbReference type="ChEBI" id="CHEBI:29105"/>
        <label>1</label>
    </ligand>
</feature>
<keyword evidence="2" id="KW-0862">Zinc</keyword>
<dbReference type="Proteomes" id="UP000276741">
    <property type="component" value="Chromosome"/>
</dbReference>
<dbReference type="OrthoDB" id="33422at2157"/>
<dbReference type="GeneID" id="38667834"/>
<keyword evidence="7" id="KW-1185">Reference proteome</keyword>
<sequence>MSCDSCRIREPRVFQPHTRRKLCKECFLSDVRARVAVEVTKLGLDRTKKILVAVSGGKDSFVLLDTLRRLIDRESLVPFTIEEGIRGYNREDQTEQLISLTGIYNIIKSSFKQSVGYTLDDMMTAANHSNMNVSACTFCGGFRRKLINDAARRVGADAVVTGHNLDDEVQTIVINLLRGDVERLIRFGNSPLRLSDRFVPRLKPLRRIYEWETTMYAELSGYKFQDVECPYMVTKPTLRAKVRELLYQLESTSPGSLLKILDVFDGLSEKMRSSSGQLPSLPLCRICGEPTSLNREICKNCELLLKSGLLDMLSKSIY</sequence>
<gene>
    <name evidence="6" type="ORF">GCM10007116_19560</name>
    <name evidence="5" type="ORF">HS1genome_2379</name>
</gene>
<dbReference type="GO" id="GO:0016740">
    <property type="term" value="F:transferase activity"/>
    <property type="evidence" value="ECO:0007669"/>
    <property type="project" value="UniProtKB-KW"/>
</dbReference>
<dbReference type="KEGG" id="sacd:HS1genome_2379"/>
<dbReference type="PANTHER" id="PTHR11807:SF12">
    <property type="entry name" value="CYTOPLASMIC TRNA 2-THIOLATION PROTEIN 1"/>
    <property type="match status" value="1"/>
</dbReference>
<dbReference type="PANTHER" id="PTHR11807">
    <property type="entry name" value="ATPASES OF THE PP SUPERFAMILY-RELATED"/>
    <property type="match status" value="1"/>
</dbReference>
<dbReference type="InterPro" id="IPR011063">
    <property type="entry name" value="TilS/TtcA_N"/>
</dbReference>
<dbReference type="Gene3D" id="3.40.50.620">
    <property type="entry name" value="HUPs"/>
    <property type="match status" value="1"/>
</dbReference>
<dbReference type="EMBL" id="BMQS01000023">
    <property type="protein sequence ID" value="GGU02624.1"/>
    <property type="molecule type" value="Genomic_DNA"/>
</dbReference>
<dbReference type="AlphaFoldDB" id="A0A348B738"/>
<dbReference type="PIRSF" id="PIRSF004976">
    <property type="entry name" value="ATPase_YdaO"/>
    <property type="match status" value="1"/>
</dbReference>
<dbReference type="NCBIfam" id="TIGR00269">
    <property type="entry name" value="TIGR00269 family protein"/>
    <property type="match status" value="1"/>
</dbReference>
<feature type="binding site" evidence="2">
    <location>
        <position position="6"/>
    </location>
    <ligand>
        <name>Zn(2+)</name>
        <dbReference type="ChEBI" id="CHEBI:29105"/>
        <label>1</label>
    </ligand>
</feature>
<keyword evidence="1" id="KW-0808">Transferase</keyword>
<evidence type="ECO:0000256" key="2">
    <source>
        <dbReference type="PIRSR" id="PIRSR004976-50"/>
    </source>
</evidence>
<accession>A0A348B738</accession>
<dbReference type="GO" id="GO:0000049">
    <property type="term" value="F:tRNA binding"/>
    <property type="evidence" value="ECO:0007669"/>
    <property type="project" value="InterPro"/>
</dbReference>
<feature type="binding site" evidence="2">
    <location>
        <position position="3"/>
    </location>
    <ligand>
        <name>Zn(2+)</name>
        <dbReference type="ChEBI" id="CHEBI:29105"/>
        <label>1</label>
    </ligand>
</feature>
<keyword evidence="3" id="KW-0547">Nucleotide-binding</keyword>
<reference evidence="6" key="1">
    <citation type="journal article" date="2014" name="Int. J. Syst. Evol. Microbiol.">
        <title>Complete genome sequence of Corynebacterium casei LMG S-19264T (=DSM 44701T), isolated from a smear-ripened cheese.</title>
        <authorList>
            <consortium name="US DOE Joint Genome Institute (JGI-PGF)"/>
            <person name="Walter F."/>
            <person name="Albersmeier A."/>
            <person name="Kalinowski J."/>
            <person name="Ruckert C."/>
        </authorList>
    </citation>
    <scope>NUCLEOTIDE SEQUENCE</scope>
    <source>
        <strain evidence="6">JCM 31740</strain>
    </source>
</reference>